<evidence type="ECO:0000313" key="2">
    <source>
        <dbReference type="EMBL" id="PSK99565.1"/>
    </source>
</evidence>
<protein>
    <recommendedName>
        <fullName evidence="1">DUF6504 domain-containing protein</fullName>
    </recommendedName>
</protein>
<proteinExistence type="predicted"/>
<dbReference type="AlphaFoldDB" id="A0A2P8DQR3"/>
<evidence type="ECO:0000259" key="1">
    <source>
        <dbReference type="Pfam" id="PF20114"/>
    </source>
</evidence>
<feature type="domain" description="DUF6504" evidence="1">
    <location>
        <begin position="28"/>
        <end position="118"/>
    </location>
</feature>
<sequence length="119" mass="13604">MVPRSGGDEGRIRIGAHGRRGRWIIEHEFDYTVRVSLFNERIDVRSTTGGHPALFAWRGHMYRVRRVIGTWHDPGARTARDTPVTLVRVAAESDHGESNIADITLDSATEKWTLRRVWT</sequence>
<dbReference type="InterPro" id="IPR045443">
    <property type="entry name" value="DUF6504"/>
</dbReference>
<organism evidence="2 3">
    <name type="scientific">Murinocardiopsis flavida</name>
    <dbReference type="NCBI Taxonomy" id="645275"/>
    <lineage>
        <taxon>Bacteria</taxon>
        <taxon>Bacillati</taxon>
        <taxon>Actinomycetota</taxon>
        <taxon>Actinomycetes</taxon>
        <taxon>Streptosporangiales</taxon>
        <taxon>Nocardiopsidaceae</taxon>
        <taxon>Murinocardiopsis</taxon>
    </lineage>
</organism>
<keyword evidence="3" id="KW-1185">Reference proteome</keyword>
<dbReference type="Proteomes" id="UP000240542">
    <property type="component" value="Unassembled WGS sequence"/>
</dbReference>
<reference evidence="2 3" key="1">
    <citation type="submission" date="2018-03" db="EMBL/GenBank/DDBJ databases">
        <title>Genomic Encyclopedia of Archaeal and Bacterial Type Strains, Phase II (KMG-II): from individual species to whole genera.</title>
        <authorList>
            <person name="Goeker M."/>
        </authorList>
    </citation>
    <scope>NUCLEOTIDE SEQUENCE [LARGE SCALE GENOMIC DNA]</scope>
    <source>
        <strain evidence="2 3">DSM 45312</strain>
    </source>
</reference>
<comment type="caution">
    <text evidence="2">The sequence shown here is derived from an EMBL/GenBank/DDBJ whole genome shotgun (WGS) entry which is preliminary data.</text>
</comment>
<dbReference type="EMBL" id="PYGA01000003">
    <property type="protein sequence ID" value="PSK99565.1"/>
    <property type="molecule type" value="Genomic_DNA"/>
</dbReference>
<accession>A0A2P8DQR3</accession>
<gene>
    <name evidence="2" type="ORF">CLV63_103290</name>
</gene>
<dbReference type="Pfam" id="PF20114">
    <property type="entry name" value="DUF6504"/>
    <property type="match status" value="1"/>
</dbReference>
<evidence type="ECO:0000313" key="3">
    <source>
        <dbReference type="Proteomes" id="UP000240542"/>
    </source>
</evidence>
<name>A0A2P8DQR3_9ACTN</name>